<evidence type="ECO:0000256" key="2">
    <source>
        <dbReference type="ARBA" id="ARBA00022723"/>
    </source>
</evidence>
<dbReference type="GO" id="GO:0046872">
    <property type="term" value="F:metal ion binding"/>
    <property type="evidence" value="ECO:0007669"/>
    <property type="project" value="UniProtKB-KW"/>
</dbReference>
<comment type="caution">
    <text evidence="10">The sequence shown here is derived from an EMBL/GenBank/DDBJ whole genome shotgun (WGS) entry which is preliminary data.</text>
</comment>
<dbReference type="RefSeq" id="WP_147256964.1">
    <property type="nucleotide sequence ID" value="NZ_VIWU01000001.1"/>
</dbReference>
<dbReference type="Proteomes" id="UP000321261">
    <property type="component" value="Unassembled WGS sequence"/>
</dbReference>
<proteinExistence type="inferred from homology"/>
<sequence length="377" mass="38995">MGTLKVRGRDPASGRLLEVSTDGAVIAHVRYVDGAEDAPFLLPGLVDLQVNGYGGHDVNGPDVTADEVIALVRALAPAGTTTLVPTVITAAEADIVRSLRAVAEARARDGATRRAVPFVHVEGPHISAEDGPRGAHPAGHVRAPDPAEFDRWQRACDGLVGIVTLSPHHPEAVAYTEYLTRAGVVVAIGHTHASPEEVRAVTDAGARMSTHLGNGAHAVLARHPNHLWAQLADDRLTAGFIADGHHLPADTLTAMLRAKGLERSFLVSDSVALAGMPPGEYSSPIGGSVELSGDGRLSVAGTPYLAGAARSLADGLAQAVRMTGIALGDAVRLVTANPGRFVGRRGLLAPGAQADLVLMDPELRVQRVVAAGSEIVG</sequence>
<dbReference type="InterPro" id="IPR011059">
    <property type="entry name" value="Metal-dep_hydrolase_composite"/>
</dbReference>
<gene>
    <name evidence="10" type="ORF">FHX44_113781</name>
</gene>
<dbReference type="PANTHER" id="PTHR11113">
    <property type="entry name" value="N-ACETYLGLUCOSAMINE-6-PHOSPHATE DEACETYLASE"/>
    <property type="match status" value="1"/>
</dbReference>
<feature type="binding site" evidence="8">
    <location>
        <position position="122"/>
    </location>
    <ligand>
        <name>Zn(2+)</name>
        <dbReference type="ChEBI" id="CHEBI:29105"/>
    </ligand>
</feature>
<keyword evidence="4 5" id="KW-0119">Carbohydrate metabolism</keyword>
<dbReference type="EMBL" id="VIWU01000001">
    <property type="protein sequence ID" value="TWF77866.1"/>
    <property type="molecule type" value="Genomic_DNA"/>
</dbReference>
<evidence type="ECO:0000256" key="3">
    <source>
        <dbReference type="ARBA" id="ARBA00022801"/>
    </source>
</evidence>
<feature type="active site" description="Proton donor/acceptor" evidence="6">
    <location>
        <position position="269"/>
    </location>
</feature>
<dbReference type="InterPro" id="IPR032466">
    <property type="entry name" value="Metal_Hydrolase"/>
</dbReference>
<feature type="binding site" evidence="7">
    <location>
        <begin position="305"/>
        <end position="307"/>
    </location>
    <ligand>
        <name>substrate</name>
    </ligand>
</feature>
<feature type="binding site" evidence="7">
    <location>
        <position position="135"/>
    </location>
    <ligand>
        <name>substrate</name>
    </ligand>
</feature>
<dbReference type="SUPFAM" id="SSF51556">
    <property type="entry name" value="Metallo-dependent hydrolases"/>
    <property type="match status" value="1"/>
</dbReference>
<feature type="binding site" evidence="8">
    <location>
        <position position="190"/>
    </location>
    <ligand>
        <name>Zn(2+)</name>
        <dbReference type="ChEBI" id="CHEBI:29105"/>
    </ligand>
</feature>
<organism evidence="10 11">
    <name type="scientific">Pseudonocardia hierapolitana</name>
    <dbReference type="NCBI Taxonomy" id="1128676"/>
    <lineage>
        <taxon>Bacteria</taxon>
        <taxon>Bacillati</taxon>
        <taxon>Actinomycetota</taxon>
        <taxon>Actinomycetes</taxon>
        <taxon>Pseudonocardiales</taxon>
        <taxon>Pseudonocardiaceae</taxon>
        <taxon>Pseudonocardia</taxon>
    </lineage>
</organism>
<dbReference type="GO" id="GO:0008448">
    <property type="term" value="F:N-acetylglucosamine-6-phosphate deacetylase activity"/>
    <property type="evidence" value="ECO:0007669"/>
    <property type="project" value="InterPro"/>
</dbReference>
<name>A0A561SSM1_9PSEU</name>
<dbReference type="InterPro" id="IPR006680">
    <property type="entry name" value="Amidohydro-rel"/>
</dbReference>
<dbReference type="PANTHER" id="PTHR11113:SF14">
    <property type="entry name" value="N-ACETYLGLUCOSAMINE-6-PHOSPHATE DEACETYLASE"/>
    <property type="match status" value="1"/>
</dbReference>
<evidence type="ECO:0000313" key="11">
    <source>
        <dbReference type="Proteomes" id="UP000321261"/>
    </source>
</evidence>
<accession>A0A561SSM1</accession>
<dbReference type="AlphaFoldDB" id="A0A561SSM1"/>
<dbReference type="Pfam" id="PF01979">
    <property type="entry name" value="Amidohydro_1"/>
    <property type="match status" value="1"/>
</dbReference>
<dbReference type="Gene3D" id="2.30.40.10">
    <property type="entry name" value="Urease, subunit C, domain 1"/>
    <property type="match status" value="1"/>
</dbReference>
<dbReference type="GO" id="GO:0006046">
    <property type="term" value="P:N-acetylglucosamine catabolic process"/>
    <property type="evidence" value="ECO:0007669"/>
    <property type="project" value="TreeGrafter"/>
</dbReference>
<feature type="binding site" evidence="7">
    <location>
        <position position="222"/>
    </location>
    <ligand>
        <name>substrate</name>
    </ligand>
</feature>
<protein>
    <submittedName>
        <fullName evidence="10">N-acetylglucosamine-6-phosphate deacetylase</fullName>
    </submittedName>
</protein>
<evidence type="ECO:0000259" key="9">
    <source>
        <dbReference type="Pfam" id="PF01979"/>
    </source>
</evidence>
<feature type="domain" description="Amidohydrolase-related" evidence="9">
    <location>
        <begin position="40"/>
        <end position="369"/>
    </location>
</feature>
<keyword evidence="11" id="KW-1185">Reference proteome</keyword>
<dbReference type="OrthoDB" id="9776488at2"/>
<evidence type="ECO:0000313" key="10">
    <source>
        <dbReference type="EMBL" id="TWF77866.1"/>
    </source>
</evidence>
<dbReference type="Gene3D" id="3.20.20.140">
    <property type="entry name" value="Metal-dependent hydrolases"/>
    <property type="match status" value="1"/>
</dbReference>
<keyword evidence="3 5" id="KW-0378">Hydrolase</keyword>
<evidence type="ECO:0000256" key="6">
    <source>
        <dbReference type="PIRSR" id="PIRSR038994-1"/>
    </source>
</evidence>
<feature type="binding site" evidence="8">
    <location>
        <position position="211"/>
    </location>
    <ligand>
        <name>Zn(2+)</name>
        <dbReference type="ChEBI" id="CHEBI:29105"/>
    </ligand>
</feature>
<dbReference type="PIRSF" id="PIRSF038994">
    <property type="entry name" value="NagA"/>
    <property type="match status" value="1"/>
</dbReference>
<dbReference type="InterPro" id="IPR003764">
    <property type="entry name" value="GlcNAc_6-P_deAcase"/>
</dbReference>
<comment type="cofactor">
    <cofactor evidence="8">
        <name>a divalent metal cation</name>
        <dbReference type="ChEBI" id="CHEBI:60240"/>
    </cofactor>
    <text evidence="8">Binds 1 divalent metal cation per subunit.</text>
</comment>
<evidence type="ECO:0000256" key="1">
    <source>
        <dbReference type="ARBA" id="ARBA00010716"/>
    </source>
</evidence>
<evidence type="ECO:0000256" key="8">
    <source>
        <dbReference type="PIRSR" id="PIRSR038994-3"/>
    </source>
</evidence>
<feature type="binding site" evidence="7">
    <location>
        <begin position="214"/>
        <end position="215"/>
    </location>
    <ligand>
        <name>substrate</name>
    </ligand>
</feature>
<reference evidence="10 11" key="1">
    <citation type="submission" date="2019-06" db="EMBL/GenBank/DDBJ databases">
        <title>Sequencing the genomes of 1000 actinobacteria strains.</title>
        <authorList>
            <person name="Klenk H.-P."/>
        </authorList>
    </citation>
    <scope>NUCLEOTIDE SEQUENCE [LARGE SCALE GENOMIC DNA]</scope>
    <source>
        <strain evidence="10 11">DSM 45671</strain>
    </source>
</reference>
<keyword evidence="2 8" id="KW-0479">Metal-binding</keyword>
<comment type="similarity">
    <text evidence="1 5">Belongs to the metallo-dependent hydrolases superfamily. NagA family.</text>
</comment>
<feature type="binding site" evidence="7">
    <location>
        <position position="246"/>
    </location>
    <ligand>
        <name>substrate</name>
    </ligand>
</feature>
<evidence type="ECO:0000256" key="7">
    <source>
        <dbReference type="PIRSR" id="PIRSR038994-2"/>
    </source>
</evidence>
<evidence type="ECO:0000256" key="5">
    <source>
        <dbReference type="PIRNR" id="PIRNR038994"/>
    </source>
</evidence>
<evidence type="ECO:0000256" key="4">
    <source>
        <dbReference type="ARBA" id="ARBA00023277"/>
    </source>
</evidence>